<evidence type="ECO:0000256" key="7">
    <source>
        <dbReference type="RuleBase" id="RU363032"/>
    </source>
</evidence>
<accession>A0ABU9YY40</accession>
<reference evidence="9 10" key="1">
    <citation type="journal article" date="2018" name="Int. J. Syst. Evol. Microbiol.">
        <title>Uliginosibacterium sediminicola sp. nov., isolated from freshwater sediment.</title>
        <authorList>
            <person name="Hwang W.M."/>
            <person name="Kim S.M."/>
            <person name="Kang K."/>
            <person name="Ahn T.Y."/>
        </authorList>
    </citation>
    <scope>NUCLEOTIDE SEQUENCE [LARGE SCALE GENOMIC DNA]</scope>
    <source>
        <strain evidence="9 10">M1-21</strain>
    </source>
</reference>
<dbReference type="Proteomes" id="UP001410394">
    <property type="component" value="Unassembled WGS sequence"/>
</dbReference>
<gene>
    <name evidence="9" type="ORF">ABDB84_09070</name>
</gene>
<organism evidence="9 10">
    <name type="scientific">Uliginosibacterium sediminicola</name>
    <dbReference type="NCBI Taxonomy" id="2024550"/>
    <lineage>
        <taxon>Bacteria</taxon>
        <taxon>Pseudomonadati</taxon>
        <taxon>Pseudomonadota</taxon>
        <taxon>Betaproteobacteria</taxon>
        <taxon>Rhodocyclales</taxon>
        <taxon>Zoogloeaceae</taxon>
        <taxon>Uliginosibacterium</taxon>
    </lineage>
</organism>
<dbReference type="Pfam" id="PF00528">
    <property type="entry name" value="BPD_transp_1"/>
    <property type="match status" value="1"/>
</dbReference>
<evidence type="ECO:0000259" key="8">
    <source>
        <dbReference type="PROSITE" id="PS50928"/>
    </source>
</evidence>
<keyword evidence="3" id="KW-1003">Cell membrane</keyword>
<dbReference type="InterPro" id="IPR035906">
    <property type="entry name" value="MetI-like_sf"/>
</dbReference>
<evidence type="ECO:0000256" key="3">
    <source>
        <dbReference type="ARBA" id="ARBA00022475"/>
    </source>
</evidence>
<proteinExistence type="inferred from homology"/>
<comment type="similarity">
    <text evidence="7">Belongs to the binding-protein-dependent transport system permease family.</text>
</comment>
<dbReference type="PANTHER" id="PTHR30151:SF16">
    <property type="entry name" value="ABC TRANSPORTER PERMEASE PROTEIN"/>
    <property type="match status" value="1"/>
</dbReference>
<dbReference type="RefSeq" id="WP_345919398.1">
    <property type="nucleotide sequence ID" value="NZ_JBDIVE010000004.1"/>
</dbReference>
<dbReference type="InterPro" id="IPR000515">
    <property type="entry name" value="MetI-like"/>
</dbReference>
<keyword evidence="5 7" id="KW-1133">Transmembrane helix</keyword>
<comment type="subcellular location">
    <subcellularLocation>
        <location evidence="1 7">Cell membrane</location>
        <topology evidence="1 7">Multi-pass membrane protein</topology>
    </subcellularLocation>
</comment>
<sequence>MSVKNHPAWRRRALAWSSLPLLVLIWIALASRVPAYVLPQPWDVLREGLQWLDSGKLAKHLGSSLLRELIGFGSAAALAIALGTGLGLSRALRDFMGPLNSLFMAIPPIAWTPLMIILLGLGNASIVAVIILAALFPMALTVQEGVQAIQGGLVRAARTLGADKRQLLHHVYLPACLPFITAALRIGFSQAWRALIAAEMIGASQGIGWMVSTGGQIGNSSQVLLGICLIGLIAWLTESLLFRRLEAHYQHWVGQ</sequence>
<evidence type="ECO:0000256" key="4">
    <source>
        <dbReference type="ARBA" id="ARBA00022692"/>
    </source>
</evidence>
<protein>
    <submittedName>
        <fullName evidence="9">ABC transporter permease</fullName>
    </submittedName>
</protein>
<comment type="caution">
    <text evidence="9">The sequence shown here is derived from an EMBL/GenBank/DDBJ whole genome shotgun (WGS) entry which is preliminary data.</text>
</comment>
<dbReference type="PANTHER" id="PTHR30151">
    <property type="entry name" value="ALKANE SULFONATE ABC TRANSPORTER-RELATED, MEMBRANE SUBUNIT"/>
    <property type="match status" value="1"/>
</dbReference>
<evidence type="ECO:0000313" key="10">
    <source>
        <dbReference type="Proteomes" id="UP001410394"/>
    </source>
</evidence>
<evidence type="ECO:0000256" key="2">
    <source>
        <dbReference type="ARBA" id="ARBA00022448"/>
    </source>
</evidence>
<keyword evidence="6 7" id="KW-0472">Membrane</keyword>
<dbReference type="SUPFAM" id="SSF161098">
    <property type="entry name" value="MetI-like"/>
    <property type="match status" value="1"/>
</dbReference>
<feature type="transmembrane region" description="Helical" evidence="7">
    <location>
        <begin position="167"/>
        <end position="184"/>
    </location>
</feature>
<keyword evidence="4 7" id="KW-0812">Transmembrane</keyword>
<keyword evidence="10" id="KW-1185">Reference proteome</keyword>
<dbReference type="PROSITE" id="PS50928">
    <property type="entry name" value="ABC_TM1"/>
    <property type="match status" value="1"/>
</dbReference>
<name>A0ABU9YY40_9RHOO</name>
<dbReference type="Gene3D" id="1.10.3720.10">
    <property type="entry name" value="MetI-like"/>
    <property type="match status" value="1"/>
</dbReference>
<feature type="transmembrane region" description="Helical" evidence="7">
    <location>
        <begin position="223"/>
        <end position="242"/>
    </location>
</feature>
<dbReference type="CDD" id="cd06261">
    <property type="entry name" value="TM_PBP2"/>
    <property type="match status" value="1"/>
</dbReference>
<dbReference type="EMBL" id="JBDIVE010000004">
    <property type="protein sequence ID" value="MEN3068627.1"/>
    <property type="molecule type" value="Genomic_DNA"/>
</dbReference>
<feature type="transmembrane region" description="Helical" evidence="7">
    <location>
        <begin position="109"/>
        <end position="136"/>
    </location>
</feature>
<evidence type="ECO:0000256" key="6">
    <source>
        <dbReference type="ARBA" id="ARBA00023136"/>
    </source>
</evidence>
<evidence type="ECO:0000256" key="5">
    <source>
        <dbReference type="ARBA" id="ARBA00022989"/>
    </source>
</evidence>
<evidence type="ECO:0000256" key="1">
    <source>
        <dbReference type="ARBA" id="ARBA00004651"/>
    </source>
</evidence>
<feature type="domain" description="ABC transmembrane type-1" evidence="8">
    <location>
        <begin position="65"/>
        <end position="242"/>
    </location>
</feature>
<evidence type="ECO:0000313" key="9">
    <source>
        <dbReference type="EMBL" id="MEN3068627.1"/>
    </source>
</evidence>
<keyword evidence="2 7" id="KW-0813">Transport</keyword>
<feature type="transmembrane region" description="Helical" evidence="7">
    <location>
        <begin position="69"/>
        <end position="88"/>
    </location>
</feature>